<name>A0A066WLL5_9FLAO</name>
<accession>A0A066WLL5</accession>
<dbReference type="Proteomes" id="UP000027064">
    <property type="component" value="Unassembled WGS sequence"/>
</dbReference>
<sequence>MQQSTIIIFCFLISIVICYQIYFEKVVAKRIPIKRKQKILELLKSKYTGLKENNLGYLEHTINNEKILFEFISNRSVNNSFSNNLYIYLDITTIEEDIKKLCKIHFYCSTIDNRDWIKIRVNPFYESLNNLVKHSDETVHKLISDAEFYISQKRAERNKRINT</sequence>
<keyword evidence="1" id="KW-0812">Transmembrane</keyword>
<proteinExistence type="predicted"/>
<keyword evidence="1" id="KW-0472">Membrane</keyword>
<keyword evidence="3" id="KW-1185">Reference proteome</keyword>
<organism evidence="2 3">
    <name type="scientific">Flavobacterium seoulense</name>
    <dbReference type="NCBI Taxonomy" id="1492738"/>
    <lineage>
        <taxon>Bacteria</taxon>
        <taxon>Pseudomonadati</taxon>
        <taxon>Bacteroidota</taxon>
        <taxon>Flavobacteriia</taxon>
        <taxon>Flavobacteriales</taxon>
        <taxon>Flavobacteriaceae</taxon>
        <taxon>Flavobacterium</taxon>
    </lineage>
</organism>
<dbReference type="AlphaFoldDB" id="A0A066WLL5"/>
<dbReference type="RefSeq" id="WP_035659856.1">
    <property type="nucleotide sequence ID" value="NZ_JNCA01000017.1"/>
</dbReference>
<keyword evidence="1" id="KW-1133">Transmembrane helix</keyword>
<protein>
    <submittedName>
        <fullName evidence="2">Uncharacterized protein</fullName>
    </submittedName>
</protein>
<feature type="transmembrane region" description="Helical" evidence="1">
    <location>
        <begin position="6"/>
        <end position="28"/>
    </location>
</feature>
<evidence type="ECO:0000313" key="3">
    <source>
        <dbReference type="Proteomes" id="UP000027064"/>
    </source>
</evidence>
<dbReference type="OrthoDB" id="1363904at2"/>
<comment type="caution">
    <text evidence="2">The sequence shown here is derived from an EMBL/GenBank/DDBJ whole genome shotgun (WGS) entry which is preliminary data.</text>
</comment>
<evidence type="ECO:0000313" key="2">
    <source>
        <dbReference type="EMBL" id="KDN54902.1"/>
    </source>
</evidence>
<dbReference type="PATRIC" id="fig|1492738.3.peg.1896"/>
<dbReference type="STRING" id="1492738.FEM21_19070"/>
<dbReference type="EMBL" id="JNCA01000017">
    <property type="protein sequence ID" value="KDN54902.1"/>
    <property type="molecule type" value="Genomic_DNA"/>
</dbReference>
<gene>
    <name evidence="2" type="ORF">FEM21_19070</name>
</gene>
<evidence type="ECO:0000256" key="1">
    <source>
        <dbReference type="SAM" id="Phobius"/>
    </source>
</evidence>
<reference evidence="2 3" key="1">
    <citation type="submission" date="2014-05" db="EMBL/GenBank/DDBJ databases">
        <title>Genome Sequence of Flavobacterium sp. EM1321.</title>
        <authorList>
            <person name="Shin S.-K."/>
            <person name="Yi H."/>
        </authorList>
    </citation>
    <scope>NUCLEOTIDE SEQUENCE [LARGE SCALE GENOMIC DNA]</scope>
    <source>
        <strain evidence="2 3">EM1321</strain>
    </source>
</reference>